<protein>
    <submittedName>
        <fullName evidence="2">Uncharacterized protein</fullName>
    </submittedName>
</protein>
<gene>
    <name evidence="3" type="ORF">NG42_02935</name>
    <name evidence="2" type="ORF">NG43_19485</name>
</gene>
<evidence type="ECO:0000313" key="5">
    <source>
        <dbReference type="Proteomes" id="UP000037088"/>
    </source>
</evidence>
<evidence type="ECO:0000256" key="1">
    <source>
        <dbReference type="SAM" id="MobiDB-lite"/>
    </source>
</evidence>
<feature type="region of interest" description="Disordered" evidence="1">
    <location>
        <begin position="172"/>
        <end position="197"/>
    </location>
</feature>
<dbReference type="RefSeq" id="WP_052897653.1">
    <property type="nucleotide sequence ID" value="NZ_JRXE01000003.1"/>
</dbReference>
<dbReference type="Proteomes" id="UP000036851">
    <property type="component" value="Unassembled WGS sequence"/>
</dbReference>
<dbReference type="EMBL" id="JRXF01000041">
    <property type="protein sequence ID" value="KOC88835.1"/>
    <property type="molecule type" value="Genomic_DNA"/>
</dbReference>
<dbReference type="EMBL" id="JRXE01000003">
    <property type="protein sequence ID" value="KOC92174.1"/>
    <property type="molecule type" value="Genomic_DNA"/>
</dbReference>
<name>A0A0L7T0M3_9GAMM</name>
<evidence type="ECO:0000313" key="3">
    <source>
        <dbReference type="EMBL" id="KOC92174.1"/>
    </source>
</evidence>
<evidence type="ECO:0000313" key="4">
    <source>
        <dbReference type="Proteomes" id="UP000036851"/>
    </source>
</evidence>
<evidence type="ECO:0000313" key="2">
    <source>
        <dbReference type="EMBL" id="KOC88835.1"/>
    </source>
</evidence>
<reference evidence="4 5" key="1">
    <citation type="journal article" date="2015" name="Int. J. Syst. Evol. Microbiol.">
        <title>Erwinia iniecta sp. nov., isolated from Russian wheat aphids (Diuraphis noxia).</title>
        <authorList>
            <person name="Campillo T."/>
            <person name="Luna E."/>
            <person name="Portier P."/>
            <person name="Fischer-Le Saux M."/>
            <person name="Lapitan N."/>
            <person name="Tisserat N.A."/>
            <person name="Leach J.E."/>
        </authorList>
    </citation>
    <scope>NUCLEOTIDE SEQUENCE [LARGE SCALE GENOMIC DNA]</scope>
    <source>
        <strain evidence="3 5">B120</strain>
        <strain evidence="2 4">B149</strain>
    </source>
</reference>
<organism evidence="2 4">
    <name type="scientific">Winslowiella iniecta</name>
    <dbReference type="NCBI Taxonomy" id="1560201"/>
    <lineage>
        <taxon>Bacteria</taxon>
        <taxon>Pseudomonadati</taxon>
        <taxon>Pseudomonadota</taxon>
        <taxon>Gammaproteobacteria</taxon>
        <taxon>Enterobacterales</taxon>
        <taxon>Erwiniaceae</taxon>
        <taxon>Winslowiella</taxon>
    </lineage>
</organism>
<accession>A0A0L7T0M3</accession>
<dbReference type="OrthoDB" id="1354489at2"/>
<dbReference type="PATRIC" id="fig|1560201.3.peg.629"/>
<dbReference type="AlphaFoldDB" id="A0A0L7T0M3"/>
<proteinExistence type="predicted"/>
<keyword evidence="5" id="KW-1185">Reference proteome</keyword>
<dbReference type="Proteomes" id="UP000037088">
    <property type="component" value="Unassembled WGS sequence"/>
</dbReference>
<sequence length="255" mass="30483">MNTFWLDKLDRRVILEPHEFYVSQAKQRLLSQFNDISREADEVEQRHYEKLGQFFDPDRDDEADSYEAAYQKGISHYIELDEMRNTVTLAMTASVFHQFDKTLREKMAREFRHWQPAAVDPLIWNIDFPELVDLLEWTGIDIKTKPFYEKIEACQLLVNVFKHGKGRSHTELAGKYPQYYPQHTPSTGKRQSLPRPEQLKVSEAQFTDIADAIREFWLNIPEFRDESDLRDQPEWFDKEMKRFDRYLNKNATKKP</sequence>
<comment type="caution">
    <text evidence="2">The sequence shown here is derived from an EMBL/GenBank/DDBJ whole genome shotgun (WGS) entry which is preliminary data.</text>
</comment>
<feature type="compositionally biased region" description="Polar residues" evidence="1">
    <location>
        <begin position="181"/>
        <end position="190"/>
    </location>
</feature>